<dbReference type="Proteomes" id="UP001185092">
    <property type="component" value="Unassembled WGS sequence"/>
</dbReference>
<sequence length="352" mass="40567">MKKINFLLVAIMAIFISSCSNDGIEDSLSTKDAEASKSGLVSEKEYNLDLPKIVDDRMYFENFDHMNEFMKVYQEIEPDYLDEKSKEADFISWNDVLNAEEGQEIPRKLNNLVDSDLEDPRLVRLLNYNQEIRVGELICRIEDEYVFMYVDGNFDQVEAFKAKGIGEKLEYDEPVLINEKLIAAKPLKEIKDDESKRSMIWIFGYGWRCSNNYNSYNSSTRMKSTHWATNVYFYKSAGMKTKMQKKKGWWIFKSWKSERAKKISVQGQVHFSVSGVPFTQTQNFNKIRYNSSSATHTIFWAVGFGVKIKAGNITGISGASGASVKIKNSSYSNHYTEYGSSSRSRGPKFWPW</sequence>
<keyword evidence="1" id="KW-0732">Signal</keyword>
<protein>
    <recommendedName>
        <fullName evidence="4">DUF4848 domain-containing protein</fullName>
    </recommendedName>
</protein>
<feature type="chain" id="PRO_5042010873" description="DUF4848 domain-containing protein" evidence="1">
    <location>
        <begin position="23"/>
        <end position="352"/>
    </location>
</feature>
<keyword evidence="3" id="KW-1185">Reference proteome</keyword>
<dbReference type="PROSITE" id="PS51257">
    <property type="entry name" value="PROKAR_LIPOPROTEIN"/>
    <property type="match status" value="1"/>
</dbReference>
<reference evidence="2" key="1">
    <citation type="submission" date="2023-07" db="EMBL/GenBank/DDBJ databases">
        <title>Genomic Encyclopedia of Type Strains, Phase IV (KMG-IV): sequencing the most valuable type-strain genomes for metagenomic binning, comparative biology and taxonomic classification.</title>
        <authorList>
            <person name="Goeker M."/>
        </authorList>
    </citation>
    <scope>NUCLEOTIDE SEQUENCE</scope>
    <source>
        <strain evidence="2">DSM 26174</strain>
    </source>
</reference>
<dbReference type="RefSeq" id="WP_309937858.1">
    <property type="nucleotide sequence ID" value="NZ_AP025305.1"/>
</dbReference>
<feature type="signal peptide" evidence="1">
    <location>
        <begin position="1"/>
        <end position="22"/>
    </location>
</feature>
<gene>
    <name evidence="2" type="ORF">HNQ88_001348</name>
</gene>
<evidence type="ECO:0000313" key="2">
    <source>
        <dbReference type="EMBL" id="MDR6238372.1"/>
    </source>
</evidence>
<dbReference type="AlphaFoldDB" id="A0AAE3XL10"/>
<proteinExistence type="predicted"/>
<organism evidence="2 3">
    <name type="scientific">Aureibacter tunicatorum</name>
    <dbReference type="NCBI Taxonomy" id="866807"/>
    <lineage>
        <taxon>Bacteria</taxon>
        <taxon>Pseudomonadati</taxon>
        <taxon>Bacteroidota</taxon>
        <taxon>Cytophagia</taxon>
        <taxon>Cytophagales</taxon>
        <taxon>Persicobacteraceae</taxon>
        <taxon>Aureibacter</taxon>
    </lineage>
</organism>
<evidence type="ECO:0000313" key="3">
    <source>
        <dbReference type="Proteomes" id="UP001185092"/>
    </source>
</evidence>
<name>A0AAE3XL10_9BACT</name>
<comment type="caution">
    <text evidence="2">The sequence shown here is derived from an EMBL/GenBank/DDBJ whole genome shotgun (WGS) entry which is preliminary data.</text>
</comment>
<accession>A0AAE3XL10</accession>
<dbReference type="EMBL" id="JAVDQD010000001">
    <property type="protein sequence ID" value="MDR6238372.1"/>
    <property type="molecule type" value="Genomic_DNA"/>
</dbReference>
<evidence type="ECO:0008006" key="4">
    <source>
        <dbReference type="Google" id="ProtNLM"/>
    </source>
</evidence>
<evidence type="ECO:0000256" key="1">
    <source>
        <dbReference type="SAM" id="SignalP"/>
    </source>
</evidence>